<protein>
    <recommendedName>
        <fullName evidence="1">RNase H type-1 domain-containing protein</fullName>
    </recommendedName>
</protein>
<dbReference type="InterPro" id="IPR044730">
    <property type="entry name" value="RNase_H-like_dom_plant"/>
</dbReference>
<dbReference type="InterPro" id="IPR012337">
    <property type="entry name" value="RNaseH-like_sf"/>
</dbReference>
<dbReference type="AlphaFoldDB" id="A0A7J6DPG8"/>
<dbReference type="CDD" id="cd06222">
    <property type="entry name" value="RNase_H_like"/>
    <property type="match status" value="1"/>
</dbReference>
<dbReference type="InterPro" id="IPR052929">
    <property type="entry name" value="RNase_H-like_EbsB-rel"/>
</dbReference>
<reference evidence="2 3" key="1">
    <citation type="journal article" date="2020" name="bioRxiv">
        <title>Sequence and annotation of 42 cannabis genomes reveals extensive copy number variation in cannabinoid synthesis and pathogen resistance genes.</title>
        <authorList>
            <person name="Mckernan K.J."/>
            <person name="Helbert Y."/>
            <person name="Kane L.T."/>
            <person name="Ebling H."/>
            <person name="Zhang L."/>
            <person name="Liu B."/>
            <person name="Eaton Z."/>
            <person name="Mclaughlin S."/>
            <person name="Kingan S."/>
            <person name="Baybayan P."/>
            <person name="Concepcion G."/>
            <person name="Jordan M."/>
            <person name="Riva A."/>
            <person name="Barbazuk W."/>
            <person name="Harkins T."/>
        </authorList>
    </citation>
    <scope>NUCLEOTIDE SEQUENCE [LARGE SCALE GENOMIC DNA]</scope>
    <source>
        <strain evidence="3">cv. Jamaican Lion 4</strain>
        <tissue evidence="2">Leaf</tissue>
    </source>
</reference>
<dbReference type="Gene3D" id="3.30.420.10">
    <property type="entry name" value="Ribonuclease H-like superfamily/Ribonuclease H"/>
    <property type="match status" value="1"/>
</dbReference>
<dbReference type="InterPro" id="IPR002156">
    <property type="entry name" value="RNaseH_domain"/>
</dbReference>
<evidence type="ECO:0000313" key="3">
    <source>
        <dbReference type="Proteomes" id="UP000583929"/>
    </source>
</evidence>
<dbReference type="InterPro" id="IPR036397">
    <property type="entry name" value="RNaseH_sf"/>
</dbReference>
<dbReference type="Proteomes" id="UP000583929">
    <property type="component" value="Unassembled WGS sequence"/>
</dbReference>
<evidence type="ECO:0000313" key="2">
    <source>
        <dbReference type="EMBL" id="KAF4347856.1"/>
    </source>
</evidence>
<feature type="domain" description="RNase H type-1" evidence="1">
    <location>
        <begin position="47"/>
        <end position="126"/>
    </location>
</feature>
<gene>
    <name evidence="2" type="ORF">G4B88_030589</name>
</gene>
<dbReference type="PANTHER" id="PTHR47074:SF21">
    <property type="entry name" value="RNASE H TYPE-1 DOMAIN-CONTAINING PROTEIN"/>
    <property type="match status" value="1"/>
</dbReference>
<comment type="caution">
    <text evidence="2">The sequence shown here is derived from an EMBL/GenBank/DDBJ whole genome shotgun (WGS) entry which is preliminary data.</text>
</comment>
<dbReference type="Pfam" id="PF13456">
    <property type="entry name" value="RVT_3"/>
    <property type="match status" value="1"/>
</dbReference>
<name>A0A7J6DPG8_CANSA</name>
<dbReference type="GO" id="GO:0004523">
    <property type="term" value="F:RNA-DNA hybrid ribonuclease activity"/>
    <property type="evidence" value="ECO:0007669"/>
    <property type="project" value="InterPro"/>
</dbReference>
<evidence type="ECO:0000259" key="1">
    <source>
        <dbReference type="Pfam" id="PF13456"/>
    </source>
</evidence>
<dbReference type="EMBL" id="JAATIQ010000762">
    <property type="protein sequence ID" value="KAF4347856.1"/>
    <property type="molecule type" value="Genomic_DNA"/>
</dbReference>
<dbReference type="GO" id="GO:0003676">
    <property type="term" value="F:nucleic acid binding"/>
    <property type="evidence" value="ECO:0007669"/>
    <property type="project" value="InterPro"/>
</dbReference>
<proteinExistence type="predicted"/>
<sequence>MTDHLWITWASDLLDLHLGSNQKTQVIPAAKPVLQWIPPPTNFFIVNTDASLVVGQPGVSLSAVIRDSEGSLVVAEVDFTPSCSSVLLAEAAAIVLGMQLALRWSISRVKICSDNQTIIHALQQDALNFAEWVETIR</sequence>
<dbReference type="PANTHER" id="PTHR47074">
    <property type="entry name" value="BNAC02G40300D PROTEIN"/>
    <property type="match status" value="1"/>
</dbReference>
<accession>A0A7J6DPG8</accession>
<organism evidence="2 3">
    <name type="scientific">Cannabis sativa</name>
    <name type="common">Hemp</name>
    <name type="synonym">Marijuana</name>
    <dbReference type="NCBI Taxonomy" id="3483"/>
    <lineage>
        <taxon>Eukaryota</taxon>
        <taxon>Viridiplantae</taxon>
        <taxon>Streptophyta</taxon>
        <taxon>Embryophyta</taxon>
        <taxon>Tracheophyta</taxon>
        <taxon>Spermatophyta</taxon>
        <taxon>Magnoliopsida</taxon>
        <taxon>eudicotyledons</taxon>
        <taxon>Gunneridae</taxon>
        <taxon>Pentapetalae</taxon>
        <taxon>rosids</taxon>
        <taxon>fabids</taxon>
        <taxon>Rosales</taxon>
        <taxon>Cannabaceae</taxon>
        <taxon>Cannabis</taxon>
    </lineage>
</organism>
<keyword evidence="3" id="KW-1185">Reference proteome</keyword>
<dbReference type="SUPFAM" id="SSF53098">
    <property type="entry name" value="Ribonuclease H-like"/>
    <property type="match status" value="1"/>
</dbReference>